<evidence type="ECO:0000313" key="13">
    <source>
        <dbReference type="EMBL" id="PTQ07784.1"/>
    </source>
</evidence>
<comment type="similarity">
    <text evidence="8 9">Belongs to the TonB-dependent receptor family.</text>
</comment>
<dbReference type="Pfam" id="PF00593">
    <property type="entry name" value="TonB_dep_Rec_b-barrel"/>
    <property type="match status" value="1"/>
</dbReference>
<reference evidence="13 14" key="1">
    <citation type="submission" date="2017-09" db="EMBL/GenBank/DDBJ databases">
        <title>Sphingomonas panjinensis sp.nov., isolated from oil-contaminated soil.</title>
        <authorList>
            <person name="Wang L."/>
            <person name="Chen L."/>
        </authorList>
    </citation>
    <scope>NUCLEOTIDE SEQUENCE [LARGE SCALE GENOMIC DNA]</scope>
    <source>
        <strain evidence="13 14">FW-11</strain>
    </source>
</reference>
<comment type="subcellular location">
    <subcellularLocation>
        <location evidence="1 8">Cell outer membrane</location>
        <topology evidence="1 8">Multi-pass membrane protein</topology>
    </subcellularLocation>
</comment>
<keyword evidence="7 8" id="KW-0998">Cell outer membrane</keyword>
<gene>
    <name evidence="13" type="ORF">CLG96_16675</name>
</gene>
<evidence type="ECO:0000256" key="7">
    <source>
        <dbReference type="ARBA" id="ARBA00023237"/>
    </source>
</evidence>
<dbReference type="AlphaFoldDB" id="A0A2T5FU15"/>
<keyword evidence="6 8" id="KW-0472">Membrane</keyword>
<dbReference type="InterPro" id="IPR000531">
    <property type="entry name" value="Beta-barrel_TonB"/>
</dbReference>
<evidence type="ECO:0000256" key="2">
    <source>
        <dbReference type="ARBA" id="ARBA00022448"/>
    </source>
</evidence>
<feature type="domain" description="TonB-dependent receptor-like beta-barrel" evidence="11">
    <location>
        <begin position="339"/>
        <end position="826"/>
    </location>
</feature>
<keyword evidence="5 9" id="KW-0798">TonB box</keyword>
<dbReference type="InterPro" id="IPR036942">
    <property type="entry name" value="Beta-barrel_TonB_sf"/>
</dbReference>
<dbReference type="CDD" id="cd01347">
    <property type="entry name" value="ligand_gated_channel"/>
    <property type="match status" value="1"/>
</dbReference>
<evidence type="ECO:0000313" key="14">
    <source>
        <dbReference type="Proteomes" id="UP000244162"/>
    </source>
</evidence>
<sequence length="872" mass="94312">MRLRHYISYAALAAATFAAGPAWAQAADAPASPAASEEAPAGEIIVTGTRRTDRTVTESAVPIDVFSGAALETQASGDMNQILKNLVPSFNVGRFGIADGSTFVRPPTLRGLPPDQTLVLVNGKRRHRSALVQLGGGSLAAGAQGPDLAQIPSAAIERIEVLRDGAAAQYGSDAIAGVINYGLKRNRDGLSLNARFGQYYEGDGEDYQLSGNLGLPLGPEGFFNVSGEYLKTRQTIRSTQRPDALVLENMGYDVKEPAQIYGNPASEAFRFFVNAAVPFGEDELYFFGNYGESDQAGDFNYRRPISVTVPQGPAGKPVPFGKSVATTYLQRITAIDPRTDSKTFGQPVSFWNANGSTFETSQFFPNGFTPRFMGNVSDVSAVLGYKGEFEFGLKYDLSGSYGQSRIKYTMGQTLNPSMGPESPTFFYMGKLEQQENNFNLDLSYPLEVGLASPLNIAGGLEYRRETYIIGLGDVASYQVGQYAYQEVYNPTTNQVSIVTHAVGSNGFPGYGPDSTTDQSRRSYAAYLDLEVDVTDAFTLGVAGRYEDFSDFGSTTNGKVTARYEFTPAIAVRGAASTGFRAPTPGQLFTRNVATVFTAGSPLPIAQATLPVTSAAAQFYGATPLSPEKSVNFSGGVVLTPGSGLNVTLDYYNIRVKDRIGLTGQIPVLDSERPTLQALGVADWSSLGQVVYFTNGFKTRTQGVDFVATHNLTSDIGHFASSLAVNYNKTKLLSRKTTVTQTKREFALISNDRLGDIENLNPKWRVNLAETWSYQGFSVTGRGSYYGKITDYDVGGDQSFGSEILFDLEVSYTFNEKYKLAVGAENIFDNYPDRDRRGVYPSTGALANGRIYLDDSPIGFNGGFWYVRAGVNF</sequence>
<keyword evidence="10" id="KW-0732">Signal</keyword>
<evidence type="ECO:0000256" key="5">
    <source>
        <dbReference type="ARBA" id="ARBA00023077"/>
    </source>
</evidence>
<evidence type="ECO:0000256" key="6">
    <source>
        <dbReference type="ARBA" id="ARBA00023136"/>
    </source>
</evidence>
<evidence type="ECO:0000256" key="4">
    <source>
        <dbReference type="ARBA" id="ARBA00022692"/>
    </source>
</evidence>
<dbReference type="Pfam" id="PF07715">
    <property type="entry name" value="Plug"/>
    <property type="match status" value="1"/>
</dbReference>
<keyword evidence="13" id="KW-0675">Receptor</keyword>
<dbReference type="SUPFAM" id="SSF56935">
    <property type="entry name" value="Porins"/>
    <property type="match status" value="1"/>
</dbReference>
<organism evidence="13 14">
    <name type="scientific">Sphingomonas oleivorans</name>
    <dbReference type="NCBI Taxonomy" id="1735121"/>
    <lineage>
        <taxon>Bacteria</taxon>
        <taxon>Pseudomonadati</taxon>
        <taxon>Pseudomonadota</taxon>
        <taxon>Alphaproteobacteria</taxon>
        <taxon>Sphingomonadales</taxon>
        <taxon>Sphingomonadaceae</taxon>
        <taxon>Sphingomonas</taxon>
    </lineage>
</organism>
<dbReference type="GO" id="GO:0009279">
    <property type="term" value="C:cell outer membrane"/>
    <property type="evidence" value="ECO:0007669"/>
    <property type="project" value="UniProtKB-SubCell"/>
</dbReference>
<feature type="domain" description="TonB-dependent receptor plug" evidence="12">
    <location>
        <begin position="57"/>
        <end position="178"/>
    </location>
</feature>
<dbReference type="InterPro" id="IPR012910">
    <property type="entry name" value="Plug_dom"/>
</dbReference>
<keyword evidence="14" id="KW-1185">Reference proteome</keyword>
<dbReference type="PANTHER" id="PTHR47234">
    <property type="match status" value="1"/>
</dbReference>
<evidence type="ECO:0000256" key="10">
    <source>
        <dbReference type="SAM" id="SignalP"/>
    </source>
</evidence>
<evidence type="ECO:0000256" key="1">
    <source>
        <dbReference type="ARBA" id="ARBA00004571"/>
    </source>
</evidence>
<dbReference type="InterPro" id="IPR039426">
    <property type="entry name" value="TonB-dep_rcpt-like"/>
</dbReference>
<comment type="caution">
    <text evidence="13">The sequence shown here is derived from an EMBL/GenBank/DDBJ whole genome shotgun (WGS) entry which is preliminary data.</text>
</comment>
<dbReference type="Proteomes" id="UP000244162">
    <property type="component" value="Unassembled WGS sequence"/>
</dbReference>
<evidence type="ECO:0000259" key="12">
    <source>
        <dbReference type="Pfam" id="PF07715"/>
    </source>
</evidence>
<name>A0A2T5FU15_9SPHN</name>
<dbReference type="Gene3D" id="2.170.130.10">
    <property type="entry name" value="TonB-dependent receptor, plug domain"/>
    <property type="match status" value="1"/>
</dbReference>
<proteinExistence type="inferred from homology"/>
<evidence type="ECO:0000259" key="11">
    <source>
        <dbReference type="Pfam" id="PF00593"/>
    </source>
</evidence>
<dbReference type="PANTHER" id="PTHR47234:SF3">
    <property type="entry name" value="SECRETIN_TONB SHORT N-TERMINAL DOMAIN-CONTAINING PROTEIN"/>
    <property type="match status" value="1"/>
</dbReference>
<accession>A0A2T5FU15</accession>
<dbReference type="OrthoDB" id="7051241at2"/>
<dbReference type="RefSeq" id="WP_107969685.1">
    <property type="nucleotide sequence ID" value="NZ_NWBU01000017.1"/>
</dbReference>
<feature type="chain" id="PRO_5015710598" evidence="10">
    <location>
        <begin position="25"/>
        <end position="872"/>
    </location>
</feature>
<keyword evidence="3 8" id="KW-1134">Transmembrane beta strand</keyword>
<dbReference type="EMBL" id="NWBU01000017">
    <property type="protein sequence ID" value="PTQ07784.1"/>
    <property type="molecule type" value="Genomic_DNA"/>
</dbReference>
<protein>
    <submittedName>
        <fullName evidence="13">TonB-dependent receptor</fullName>
    </submittedName>
</protein>
<keyword evidence="4 8" id="KW-0812">Transmembrane</keyword>
<evidence type="ECO:0000256" key="3">
    <source>
        <dbReference type="ARBA" id="ARBA00022452"/>
    </source>
</evidence>
<dbReference type="Gene3D" id="2.40.170.20">
    <property type="entry name" value="TonB-dependent receptor, beta-barrel domain"/>
    <property type="match status" value="1"/>
</dbReference>
<dbReference type="PROSITE" id="PS52016">
    <property type="entry name" value="TONB_DEPENDENT_REC_3"/>
    <property type="match status" value="1"/>
</dbReference>
<evidence type="ECO:0000256" key="8">
    <source>
        <dbReference type="PROSITE-ProRule" id="PRU01360"/>
    </source>
</evidence>
<keyword evidence="2 8" id="KW-0813">Transport</keyword>
<feature type="signal peptide" evidence="10">
    <location>
        <begin position="1"/>
        <end position="24"/>
    </location>
</feature>
<dbReference type="InterPro" id="IPR037066">
    <property type="entry name" value="Plug_dom_sf"/>
</dbReference>
<evidence type="ECO:0000256" key="9">
    <source>
        <dbReference type="RuleBase" id="RU003357"/>
    </source>
</evidence>